<accession>A0A9X3DYM2</accession>
<evidence type="ECO:0000313" key="4">
    <source>
        <dbReference type="Proteomes" id="UP001144805"/>
    </source>
</evidence>
<comment type="caution">
    <text evidence="3">The sequence shown here is derived from an EMBL/GenBank/DDBJ whole genome shotgun (WGS) entry which is preliminary data.</text>
</comment>
<dbReference type="AlphaFoldDB" id="A0A9X3DYM2"/>
<dbReference type="PANTHER" id="PTHR39176">
    <property type="entry name" value="PERIPLASMIC PROTEIN-RELATED"/>
    <property type="match status" value="1"/>
</dbReference>
<gene>
    <name evidence="3" type="ORF">OSH07_01475</name>
</gene>
<keyword evidence="4" id="KW-1185">Reference proteome</keyword>
<dbReference type="PANTHER" id="PTHR39176:SF1">
    <property type="entry name" value="PERIPLASMIC PROTEIN"/>
    <property type="match status" value="1"/>
</dbReference>
<sequence>MRRFVLIAAMTLAGLPAAQAVDCDNAEDQATMTACADMALKATDRQLNTTYQAITRRLADDPDTAKQLVAAQRAWIAFRDAECDFRSSGVSGGSAYPMVRAACLDGLTRTRLDQLKTLLACQEGDMNCPVPAE</sequence>
<feature type="domain" description="Lysozyme inhibitor LprI-like N-terminal" evidence="2">
    <location>
        <begin position="23"/>
        <end position="115"/>
    </location>
</feature>
<organism evidence="3 4">
    <name type="scientific">Kaistia nematophila</name>
    <dbReference type="NCBI Taxonomy" id="2994654"/>
    <lineage>
        <taxon>Bacteria</taxon>
        <taxon>Pseudomonadati</taxon>
        <taxon>Pseudomonadota</taxon>
        <taxon>Alphaproteobacteria</taxon>
        <taxon>Hyphomicrobiales</taxon>
        <taxon>Kaistiaceae</taxon>
        <taxon>Kaistia</taxon>
    </lineage>
</organism>
<proteinExistence type="predicted"/>
<keyword evidence="1" id="KW-0732">Signal</keyword>
<dbReference type="Proteomes" id="UP001144805">
    <property type="component" value="Unassembled WGS sequence"/>
</dbReference>
<name>A0A9X3DYM2_9HYPH</name>
<dbReference type="InterPro" id="IPR009739">
    <property type="entry name" value="LprI-like_N"/>
</dbReference>
<dbReference type="RefSeq" id="WP_266336832.1">
    <property type="nucleotide sequence ID" value="NZ_JAPKNK010000001.1"/>
</dbReference>
<evidence type="ECO:0000259" key="2">
    <source>
        <dbReference type="Pfam" id="PF07007"/>
    </source>
</evidence>
<evidence type="ECO:0000313" key="3">
    <source>
        <dbReference type="EMBL" id="MCX5567856.1"/>
    </source>
</evidence>
<feature type="signal peptide" evidence="1">
    <location>
        <begin position="1"/>
        <end position="20"/>
    </location>
</feature>
<feature type="chain" id="PRO_5040881307" evidence="1">
    <location>
        <begin position="21"/>
        <end position="133"/>
    </location>
</feature>
<dbReference type="Pfam" id="PF07007">
    <property type="entry name" value="LprI"/>
    <property type="match status" value="1"/>
</dbReference>
<reference evidence="3" key="1">
    <citation type="submission" date="2022-11" db="EMBL/GenBank/DDBJ databases">
        <title>Biodiversity and phylogenetic relationships of bacteria.</title>
        <authorList>
            <person name="Machado R.A.R."/>
            <person name="Bhat A."/>
            <person name="Loulou A."/>
            <person name="Kallel S."/>
        </authorList>
    </citation>
    <scope>NUCLEOTIDE SEQUENCE</scope>
    <source>
        <strain evidence="3">K-TC2</strain>
    </source>
</reference>
<dbReference type="Gene3D" id="1.20.1270.180">
    <property type="match status" value="1"/>
</dbReference>
<protein>
    <submittedName>
        <fullName evidence="3">Lysozyme inhibitor LprI family protein</fullName>
    </submittedName>
</protein>
<dbReference type="EMBL" id="JAPKNK010000001">
    <property type="protein sequence ID" value="MCX5567856.1"/>
    <property type="molecule type" value="Genomic_DNA"/>
</dbReference>
<evidence type="ECO:0000256" key="1">
    <source>
        <dbReference type="SAM" id="SignalP"/>
    </source>
</evidence>